<name>A0ABV0BMK2_9HYPH</name>
<dbReference type="RefSeq" id="WP_346337862.1">
    <property type="nucleotide sequence ID" value="NZ_JBBYXI010000015.1"/>
</dbReference>
<dbReference type="EMBL" id="JBBYXI010000015">
    <property type="protein sequence ID" value="MEN3931808.1"/>
    <property type="molecule type" value="Genomic_DNA"/>
</dbReference>
<reference evidence="1 2" key="1">
    <citation type="submission" date="2024-04" db="EMBL/GenBank/DDBJ databases">
        <title>A novel species isolated from cricket.</title>
        <authorList>
            <person name="Wang H.-C."/>
        </authorList>
    </citation>
    <scope>NUCLEOTIDE SEQUENCE [LARGE SCALE GENOMIC DNA]</scope>
    <source>
        <strain evidence="1 2">WL0021</strain>
    </source>
</reference>
<evidence type="ECO:0000313" key="1">
    <source>
        <dbReference type="EMBL" id="MEN3931808.1"/>
    </source>
</evidence>
<organism evidence="1 2">
    <name type="scientific">Hohaiivirga grylli</name>
    <dbReference type="NCBI Taxonomy" id="3133970"/>
    <lineage>
        <taxon>Bacteria</taxon>
        <taxon>Pseudomonadati</taxon>
        <taxon>Pseudomonadota</taxon>
        <taxon>Alphaproteobacteria</taxon>
        <taxon>Hyphomicrobiales</taxon>
        <taxon>Methylobacteriaceae</taxon>
        <taxon>Hohaiivirga</taxon>
    </lineage>
</organism>
<gene>
    <name evidence="1" type="ORF">WJT86_12200</name>
</gene>
<accession>A0ABV0BMK2</accession>
<proteinExistence type="predicted"/>
<keyword evidence="2" id="KW-1185">Reference proteome</keyword>
<evidence type="ECO:0000313" key="2">
    <source>
        <dbReference type="Proteomes" id="UP001418637"/>
    </source>
</evidence>
<sequence length="135" mass="15868">MILCNPNTWPRLLKRFKNFDDSNIEELNIKWARDSTFEINLTLISFDLDMNVWKRVFFKLIGAEFINFQYDKDKDYPNVDQEIAIEWDEKGAILNLGGAINYPDNILKINSNMIFRAKEIYLIFDSVAFGTDDTV</sequence>
<dbReference type="Proteomes" id="UP001418637">
    <property type="component" value="Unassembled WGS sequence"/>
</dbReference>
<comment type="caution">
    <text evidence="1">The sequence shown here is derived from an EMBL/GenBank/DDBJ whole genome shotgun (WGS) entry which is preliminary data.</text>
</comment>
<protein>
    <submittedName>
        <fullName evidence="1">Uncharacterized protein</fullName>
    </submittedName>
</protein>